<dbReference type="EMBL" id="CP124855">
    <property type="protein sequence ID" value="WHF50508.1"/>
    <property type="molecule type" value="Genomic_DNA"/>
</dbReference>
<sequence length="276" mass="32140">MLSIIVSSYQPALFTALEKNIAETCGIPYELIKIDNPNLMGIFEAYNKGASAAIYDNLLFLHEDVEFRTKNWGIVLIESLKQKNAGIIGVLGSDYVPNVPFAWWDLYENNFSHYTQYEHGKLIGDYNLLEDKKVTVIDGVFMATTITVFEKFKFNEHLSGYHAYDIEFSINVAHYYQNMVTSKIKIAHFSYAVQTLDKDWMDKMIFCRQFYTVPNTQLVIKKKELYSFLKFFAYLKEFDFPKKNIIFLLLKYSKFSKIGLRGLITSYKIILKEILS</sequence>
<dbReference type="Pfam" id="PF13712">
    <property type="entry name" value="Glyco_tranf_2_5"/>
    <property type="match status" value="1"/>
</dbReference>
<dbReference type="InterPro" id="IPR059123">
    <property type="entry name" value="StrF_dom"/>
</dbReference>
<accession>A0ABY8RBG5</accession>
<proteinExistence type="predicted"/>
<dbReference type="Proteomes" id="UP001241656">
    <property type="component" value="Chromosome"/>
</dbReference>
<evidence type="ECO:0000313" key="3">
    <source>
        <dbReference type="Proteomes" id="UP001241656"/>
    </source>
</evidence>
<dbReference type="InterPro" id="IPR029044">
    <property type="entry name" value="Nucleotide-diphossugar_trans"/>
</dbReference>
<name>A0ABY8RBG5_9FLAO</name>
<dbReference type="SUPFAM" id="SSF53448">
    <property type="entry name" value="Nucleotide-diphospho-sugar transferases"/>
    <property type="match status" value="1"/>
</dbReference>
<evidence type="ECO:0000313" key="2">
    <source>
        <dbReference type="EMBL" id="WHF50508.1"/>
    </source>
</evidence>
<dbReference type="Gene3D" id="3.90.550.10">
    <property type="entry name" value="Spore Coat Polysaccharide Biosynthesis Protein SpsA, Chain A"/>
    <property type="match status" value="1"/>
</dbReference>
<dbReference type="RefSeq" id="WP_282903931.1">
    <property type="nucleotide sequence ID" value="NZ_CP124855.1"/>
</dbReference>
<reference evidence="2 3" key="1">
    <citation type="submission" date="2023-05" db="EMBL/GenBank/DDBJ databases">
        <title>Genomic insight into Chryseobacterium sp. wdc7 isolated forest soil (Gotjawal).</title>
        <authorList>
            <person name="Park S.-J."/>
        </authorList>
    </citation>
    <scope>NUCLEOTIDE SEQUENCE [LARGE SCALE GENOMIC DNA]</scope>
    <source>
        <strain evidence="3">wdc7</strain>
    </source>
</reference>
<organism evidence="2 3">
    <name type="scientific">Chryseobacterium gotjawalense</name>
    <dbReference type="NCBI Taxonomy" id="3042315"/>
    <lineage>
        <taxon>Bacteria</taxon>
        <taxon>Pseudomonadati</taxon>
        <taxon>Bacteroidota</taxon>
        <taxon>Flavobacteriia</taxon>
        <taxon>Flavobacteriales</taxon>
        <taxon>Weeksellaceae</taxon>
        <taxon>Chryseobacterium group</taxon>
        <taxon>Chryseobacterium</taxon>
    </lineage>
</organism>
<feature type="domain" description="Streptomycin biosynthesis protein StrF" evidence="1">
    <location>
        <begin position="18"/>
        <end position="184"/>
    </location>
</feature>
<gene>
    <name evidence="2" type="ORF">QGN23_08660</name>
</gene>
<protein>
    <submittedName>
        <fullName evidence="2">Glycosyltransferase</fullName>
    </submittedName>
</protein>
<keyword evidence="3" id="KW-1185">Reference proteome</keyword>
<evidence type="ECO:0000259" key="1">
    <source>
        <dbReference type="Pfam" id="PF13712"/>
    </source>
</evidence>